<keyword evidence="5" id="KW-1133">Transmembrane helix</keyword>
<dbReference type="InterPro" id="IPR018764">
    <property type="entry name" value="RskA_C"/>
</dbReference>
<dbReference type="GO" id="GO:0006417">
    <property type="term" value="P:regulation of translation"/>
    <property type="evidence" value="ECO:0007669"/>
    <property type="project" value="TreeGrafter"/>
</dbReference>
<keyword evidence="14" id="KW-1185">Reference proteome</keyword>
<name>A0A7W9MYV4_9ACTN</name>
<evidence type="ECO:0000256" key="7">
    <source>
        <dbReference type="ARBA" id="ARBA00023136"/>
    </source>
</evidence>
<dbReference type="Gene3D" id="1.10.10.1320">
    <property type="entry name" value="Anti-sigma factor, zinc-finger domain"/>
    <property type="match status" value="1"/>
</dbReference>
<evidence type="ECO:0000256" key="6">
    <source>
        <dbReference type="ARBA" id="ARBA00023015"/>
    </source>
</evidence>
<comment type="caution">
    <text evidence="13">The sequence shown here is derived from an EMBL/GenBank/DDBJ whole genome shotgun (WGS) entry which is preliminary data.</text>
</comment>
<dbReference type="InterPro" id="IPR041916">
    <property type="entry name" value="Anti_sigma_zinc_sf"/>
</dbReference>
<dbReference type="EMBL" id="JACHMY010000001">
    <property type="protein sequence ID" value="MBB5841561.1"/>
    <property type="molecule type" value="Genomic_DNA"/>
</dbReference>
<dbReference type="RefSeq" id="WP_184805072.1">
    <property type="nucleotide sequence ID" value="NZ_JACHMY010000001.1"/>
</dbReference>
<keyword evidence="7" id="KW-0472">Membrane</keyword>
<comment type="subcellular location">
    <subcellularLocation>
        <location evidence="2">Cell membrane</location>
    </subcellularLocation>
    <subcellularLocation>
        <location evidence="1">Membrane</location>
        <topology evidence="1">Single-pass membrane protein</topology>
    </subcellularLocation>
</comment>
<evidence type="ECO:0000256" key="5">
    <source>
        <dbReference type="ARBA" id="ARBA00022989"/>
    </source>
</evidence>
<reference evidence="13 14" key="1">
    <citation type="submission" date="2020-08" db="EMBL/GenBank/DDBJ databases">
        <title>Sequencing the genomes of 1000 actinobacteria strains.</title>
        <authorList>
            <person name="Klenk H.-P."/>
        </authorList>
    </citation>
    <scope>NUCLEOTIDE SEQUENCE [LARGE SCALE GENOMIC DNA]</scope>
    <source>
        <strain evidence="13 14">DSM 28967</strain>
    </source>
</reference>
<evidence type="ECO:0000256" key="4">
    <source>
        <dbReference type="ARBA" id="ARBA00022692"/>
    </source>
</evidence>
<dbReference type="Proteomes" id="UP000549971">
    <property type="component" value="Unassembled WGS sequence"/>
</dbReference>
<dbReference type="GO" id="GO:0005886">
    <property type="term" value="C:plasma membrane"/>
    <property type="evidence" value="ECO:0007669"/>
    <property type="project" value="UniProtKB-SubCell"/>
</dbReference>
<accession>A0A7W9MYV4</accession>
<dbReference type="AlphaFoldDB" id="A0A7W9MYV4"/>
<evidence type="ECO:0000256" key="2">
    <source>
        <dbReference type="ARBA" id="ARBA00004236"/>
    </source>
</evidence>
<evidence type="ECO:0000259" key="12">
    <source>
        <dbReference type="Pfam" id="PF13490"/>
    </source>
</evidence>
<dbReference type="Pfam" id="PF13490">
    <property type="entry name" value="zf-HC2"/>
    <property type="match status" value="1"/>
</dbReference>
<dbReference type="PANTHER" id="PTHR37461">
    <property type="entry name" value="ANTI-SIGMA-K FACTOR RSKA"/>
    <property type="match status" value="1"/>
</dbReference>
<protein>
    <recommendedName>
        <fullName evidence="10">Regulator of SigK</fullName>
    </recommendedName>
    <alternativeName>
        <fullName evidence="9">Sigma-K anti-sigma factor RskA</fullName>
    </alternativeName>
</protein>
<evidence type="ECO:0000256" key="9">
    <source>
        <dbReference type="ARBA" id="ARBA00029829"/>
    </source>
</evidence>
<dbReference type="InterPro" id="IPR027383">
    <property type="entry name" value="Znf_put"/>
</dbReference>
<gene>
    <name evidence="13" type="ORF">HDA39_008295</name>
</gene>
<dbReference type="PANTHER" id="PTHR37461:SF1">
    <property type="entry name" value="ANTI-SIGMA-K FACTOR RSKA"/>
    <property type="match status" value="1"/>
</dbReference>
<keyword evidence="8" id="KW-0804">Transcription</keyword>
<evidence type="ECO:0000256" key="8">
    <source>
        <dbReference type="ARBA" id="ARBA00023163"/>
    </source>
</evidence>
<dbReference type="GO" id="GO:0016989">
    <property type="term" value="F:sigma factor antagonist activity"/>
    <property type="evidence" value="ECO:0007669"/>
    <property type="project" value="TreeGrafter"/>
</dbReference>
<evidence type="ECO:0000259" key="11">
    <source>
        <dbReference type="Pfam" id="PF10099"/>
    </source>
</evidence>
<keyword evidence="4" id="KW-0812">Transmembrane</keyword>
<feature type="domain" description="Anti-sigma K factor RskA C-terminal" evidence="11">
    <location>
        <begin position="99"/>
        <end position="230"/>
    </location>
</feature>
<evidence type="ECO:0000256" key="3">
    <source>
        <dbReference type="ARBA" id="ARBA00022475"/>
    </source>
</evidence>
<organism evidence="13 14">
    <name type="scientific">Kribbella italica</name>
    <dbReference type="NCBI Taxonomy" id="1540520"/>
    <lineage>
        <taxon>Bacteria</taxon>
        <taxon>Bacillati</taxon>
        <taxon>Actinomycetota</taxon>
        <taxon>Actinomycetes</taxon>
        <taxon>Propionibacteriales</taxon>
        <taxon>Kribbellaceae</taxon>
        <taxon>Kribbella</taxon>
    </lineage>
</organism>
<dbReference type="InterPro" id="IPR051474">
    <property type="entry name" value="Anti-sigma-K/W_factor"/>
</dbReference>
<evidence type="ECO:0000313" key="14">
    <source>
        <dbReference type="Proteomes" id="UP000549971"/>
    </source>
</evidence>
<sequence length="238" mass="24402">MTSPDLHALTGAYALDALSADEQAAFEEHLVGCTECAVEVDELREAAGKLSANVAMAPPARLKADVMAAIGQVEQLPPLDSNVVALRSRRFSRRTVLTLAAAAVAVAVSGGIAIDQYRDNAATQQASDQFAALLAAPDARTVRGAVNGGGQATVVASNRQDAAVVVLHDLRALPSSQTYQLWLIDSAQVAHSVGLTGTDQTKYISGGVTGKVAFGLTVEPSGGSPKPTMPAAVVIAMA</sequence>
<evidence type="ECO:0000256" key="1">
    <source>
        <dbReference type="ARBA" id="ARBA00004167"/>
    </source>
</evidence>
<evidence type="ECO:0000256" key="10">
    <source>
        <dbReference type="ARBA" id="ARBA00030803"/>
    </source>
</evidence>
<keyword evidence="3" id="KW-1003">Cell membrane</keyword>
<dbReference type="Pfam" id="PF10099">
    <property type="entry name" value="RskA_C"/>
    <property type="match status" value="1"/>
</dbReference>
<evidence type="ECO:0000313" key="13">
    <source>
        <dbReference type="EMBL" id="MBB5841561.1"/>
    </source>
</evidence>
<keyword evidence="6" id="KW-0805">Transcription regulation</keyword>
<feature type="domain" description="Putative zinc-finger" evidence="12">
    <location>
        <begin position="7"/>
        <end position="37"/>
    </location>
</feature>
<proteinExistence type="predicted"/>